<dbReference type="Proteomes" id="UP000184295">
    <property type="component" value="Unassembled WGS sequence"/>
</dbReference>
<dbReference type="PANTHER" id="PTHR43135">
    <property type="entry name" value="ALPHA-D-RIBOSE 1-METHYLPHOSPHONATE 5-TRIPHOSPHATE DIPHOSPHATASE"/>
    <property type="match status" value="1"/>
</dbReference>
<dbReference type="InterPro" id="IPR011059">
    <property type="entry name" value="Metal-dep_hydrolase_composite"/>
</dbReference>
<evidence type="ECO:0000313" key="2">
    <source>
        <dbReference type="EMBL" id="SHE53444.1"/>
    </source>
</evidence>
<dbReference type="InterPro" id="IPR032466">
    <property type="entry name" value="Metal_Hydrolase"/>
</dbReference>
<dbReference type="InterPro" id="IPR006680">
    <property type="entry name" value="Amidohydro-rel"/>
</dbReference>
<dbReference type="InterPro" id="IPR057744">
    <property type="entry name" value="OTAase-like"/>
</dbReference>
<keyword evidence="3" id="KW-1185">Reference proteome</keyword>
<protein>
    <submittedName>
        <fullName evidence="2">Imidazolonepropionase</fullName>
    </submittedName>
</protein>
<reference evidence="3" key="1">
    <citation type="submission" date="2016-11" db="EMBL/GenBank/DDBJ databases">
        <authorList>
            <person name="Varghese N."/>
            <person name="Submissions S."/>
        </authorList>
    </citation>
    <scope>NUCLEOTIDE SEQUENCE [LARGE SCALE GENOMIC DNA]</scope>
    <source>
        <strain evidence="3">DSM 19514</strain>
    </source>
</reference>
<name>A0A1M4U9T8_9ACTN</name>
<accession>A0A1M4U9T8</accession>
<organism evidence="2 3">
    <name type="scientific">Ferrithrix thermotolerans DSM 19514</name>
    <dbReference type="NCBI Taxonomy" id="1121881"/>
    <lineage>
        <taxon>Bacteria</taxon>
        <taxon>Bacillati</taxon>
        <taxon>Actinomycetota</taxon>
        <taxon>Acidimicrobiia</taxon>
        <taxon>Acidimicrobiales</taxon>
        <taxon>Acidimicrobiaceae</taxon>
        <taxon>Ferrithrix</taxon>
    </lineage>
</organism>
<dbReference type="PANTHER" id="PTHR43135:SF3">
    <property type="entry name" value="ALPHA-D-RIBOSE 1-METHYLPHOSPHONATE 5-TRIPHOSPHATE DIPHOSPHATASE"/>
    <property type="match status" value="1"/>
</dbReference>
<dbReference type="SUPFAM" id="SSF51338">
    <property type="entry name" value="Composite domain of metallo-dependent hydrolases"/>
    <property type="match status" value="1"/>
</dbReference>
<dbReference type="CDD" id="cd01299">
    <property type="entry name" value="Met_dep_hydrolase_A"/>
    <property type="match status" value="1"/>
</dbReference>
<dbReference type="AlphaFoldDB" id="A0A1M4U9T8"/>
<feature type="domain" description="Amidohydrolase-related" evidence="1">
    <location>
        <begin position="51"/>
        <end position="399"/>
    </location>
</feature>
<dbReference type="GO" id="GO:0016810">
    <property type="term" value="F:hydrolase activity, acting on carbon-nitrogen (but not peptide) bonds"/>
    <property type="evidence" value="ECO:0007669"/>
    <property type="project" value="InterPro"/>
</dbReference>
<evidence type="ECO:0000259" key="1">
    <source>
        <dbReference type="Pfam" id="PF01979"/>
    </source>
</evidence>
<dbReference type="STRING" id="1121881.SAMN02745225_00890"/>
<dbReference type="Gene3D" id="2.30.40.10">
    <property type="entry name" value="Urease, subunit C, domain 1"/>
    <property type="match status" value="1"/>
</dbReference>
<dbReference type="InterPro" id="IPR051781">
    <property type="entry name" value="Metallo-dep_Hydrolase"/>
</dbReference>
<evidence type="ECO:0000313" key="3">
    <source>
        <dbReference type="Proteomes" id="UP000184295"/>
    </source>
</evidence>
<sequence length="403" mass="42751">MSKRIIFTGAEVFDGTGSAPRRCDITIEDGRFLEIGTSLDGDEVVDLTGSTVLPGLFDCHVHVTSSGIDFMRHIQSPFSYQFYQAEQNLMATLACGITTVRDASGADLGVQRAVEDGLIKGPRLQISVTALSQTGGHGDGWMPSGCVIPHSIPHPGRPAGIVDGPVEARKKVRELARAGANVIKVFTSGGVLSPRDNPRHAHFRDDELDAIVIEATALGMFVMAHAQATDGIKSAIRAGIRSIEHGIFLDAEAIEMMLDKGTWLVPTLVAPKAVIDAAEMGLSVPESSVQKAKEVMEVHKESFTQAVKAGVKIAMGTDSGVGPHGNNLEELYLMEQGGMPIYDVLAATTSSAAKLLGWDEQLGTIEPGKRADLVVLEGPLGSTLQGIKSKIKKVYKDGVCVSS</sequence>
<proteinExistence type="predicted"/>
<dbReference type="Gene3D" id="3.20.20.140">
    <property type="entry name" value="Metal-dependent hydrolases"/>
    <property type="match status" value="1"/>
</dbReference>
<dbReference type="Pfam" id="PF01979">
    <property type="entry name" value="Amidohydro_1"/>
    <property type="match status" value="1"/>
</dbReference>
<dbReference type="EMBL" id="FQUL01000009">
    <property type="protein sequence ID" value="SHE53444.1"/>
    <property type="molecule type" value="Genomic_DNA"/>
</dbReference>
<gene>
    <name evidence="2" type="ORF">SAMN02745225_00890</name>
</gene>
<dbReference type="SUPFAM" id="SSF51556">
    <property type="entry name" value="Metallo-dependent hydrolases"/>
    <property type="match status" value="1"/>
</dbReference>